<evidence type="ECO:0000313" key="1">
    <source>
        <dbReference type="EMBL" id="SDE21351.1"/>
    </source>
</evidence>
<keyword evidence="2" id="KW-1185">Reference proteome</keyword>
<dbReference type="AlphaFoldDB" id="A0A1G7B2V1"/>
<proteinExistence type="predicted"/>
<sequence>KQHRAMGRRLMALDFVSFNVHFTKEINMSTTRPDGDTRALMNRMQQQQNNQNAMTALQADLSEQQGKNAVVSNMADAFQKNSKALSDKQAQGAG</sequence>
<evidence type="ECO:0000313" key="2">
    <source>
        <dbReference type="Proteomes" id="UP000198781"/>
    </source>
</evidence>
<gene>
    <name evidence="1" type="ORF">SAMN05192589_113156</name>
</gene>
<feature type="non-terminal residue" evidence="1">
    <location>
        <position position="1"/>
    </location>
</feature>
<dbReference type="STRING" id="187868.SAMN05192589_113156"/>
<reference evidence="1 2" key="1">
    <citation type="submission" date="2016-10" db="EMBL/GenBank/DDBJ databases">
        <authorList>
            <person name="de Groot N.N."/>
        </authorList>
    </citation>
    <scope>NUCLEOTIDE SEQUENCE [LARGE SCALE GENOMIC DNA]</scope>
    <source>
        <strain evidence="1 2">DSM 16619</strain>
    </source>
</reference>
<dbReference type="EMBL" id="FMZC01000013">
    <property type="protein sequence ID" value="SDE21351.1"/>
    <property type="molecule type" value="Genomic_DNA"/>
</dbReference>
<accession>A0A1G7B2V1</accession>
<name>A0A1G7B2V1_9BURK</name>
<dbReference type="RefSeq" id="WP_217640178.1">
    <property type="nucleotide sequence ID" value="NZ_FMZC01000013.1"/>
</dbReference>
<organism evidence="1 2">
    <name type="scientific">Paracidovorax valerianellae</name>
    <dbReference type="NCBI Taxonomy" id="187868"/>
    <lineage>
        <taxon>Bacteria</taxon>
        <taxon>Pseudomonadati</taxon>
        <taxon>Pseudomonadota</taxon>
        <taxon>Betaproteobacteria</taxon>
        <taxon>Burkholderiales</taxon>
        <taxon>Comamonadaceae</taxon>
        <taxon>Paracidovorax</taxon>
    </lineage>
</organism>
<dbReference type="Proteomes" id="UP000198781">
    <property type="component" value="Unassembled WGS sequence"/>
</dbReference>
<protein>
    <submittedName>
        <fullName evidence="1">Uncharacterized protein</fullName>
    </submittedName>
</protein>